<protein>
    <submittedName>
        <fullName evidence="2">Uncharacterized protein</fullName>
    </submittedName>
</protein>
<dbReference type="Proteomes" id="UP001501725">
    <property type="component" value="Unassembled WGS sequence"/>
</dbReference>
<comment type="caution">
    <text evidence="2">The sequence shown here is derived from an EMBL/GenBank/DDBJ whole genome shotgun (WGS) entry which is preliminary data.</text>
</comment>
<proteinExistence type="predicted"/>
<keyword evidence="1" id="KW-0472">Membrane</keyword>
<feature type="transmembrane region" description="Helical" evidence="1">
    <location>
        <begin position="81"/>
        <end position="101"/>
    </location>
</feature>
<evidence type="ECO:0000313" key="2">
    <source>
        <dbReference type="EMBL" id="GAA4329133.1"/>
    </source>
</evidence>
<keyword evidence="1" id="KW-0812">Transmembrane</keyword>
<evidence type="ECO:0000313" key="3">
    <source>
        <dbReference type="Proteomes" id="UP001501725"/>
    </source>
</evidence>
<gene>
    <name evidence="2" type="ORF">GCM10023184_19430</name>
</gene>
<sequence>MVDGMAIYLLDKKIPAVIPVGPHKPLLVATDGYHHTQPFVLKNLKQQTYYFKVGCVIEDDQLIAGLVLLGLLYIIGLTSGTFFLMLFSFVPILYFLFLYYINRKAFLRFQPV</sequence>
<dbReference type="EMBL" id="BAABGY010000007">
    <property type="protein sequence ID" value="GAA4329133.1"/>
    <property type="molecule type" value="Genomic_DNA"/>
</dbReference>
<organism evidence="2 3">
    <name type="scientific">Flaviaesturariibacter amylovorans</name>
    <dbReference type="NCBI Taxonomy" id="1084520"/>
    <lineage>
        <taxon>Bacteria</taxon>
        <taxon>Pseudomonadati</taxon>
        <taxon>Bacteroidota</taxon>
        <taxon>Chitinophagia</taxon>
        <taxon>Chitinophagales</taxon>
        <taxon>Chitinophagaceae</taxon>
        <taxon>Flaviaestuariibacter</taxon>
    </lineage>
</organism>
<evidence type="ECO:0000256" key="1">
    <source>
        <dbReference type="SAM" id="Phobius"/>
    </source>
</evidence>
<keyword evidence="1" id="KW-1133">Transmembrane helix</keyword>
<reference evidence="3" key="1">
    <citation type="journal article" date="2019" name="Int. J. Syst. Evol. Microbiol.">
        <title>The Global Catalogue of Microorganisms (GCM) 10K type strain sequencing project: providing services to taxonomists for standard genome sequencing and annotation.</title>
        <authorList>
            <consortium name="The Broad Institute Genomics Platform"/>
            <consortium name="The Broad Institute Genome Sequencing Center for Infectious Disease"/>
            <person name="Wu L."/>
            <person name="Ma J."/>
        </authorList>
    </citation>
    <scope>NUCLEOTIDE SEQUENCE [LARGE SCALE GENOMIC DNA]</scope>
    <source>
        <strain evidence="3">JCM 17919</strain>
    </source>
</reference>
<accession>A0ABP8GS81</accession>
<name>A0ABP8GS81_9BACT</name>
<keyword evidence="3" id="KW-1185">Reference proteome</keyword>